<keyword evidence="2 5" id="KW-0812">Transmembrane</keyword>
<comment type="subcellular location">
    <subcellularLocation>
        <location evidence="1">Endomembrane system</location>
        <topology evidence="1">Multi-pass membrane protein</topology>
    </subcellularLocation>
    <subcellularLocation>
        <location evidence="5">Membrane</location>
        <topology evidence="5">Multi-pass membrane protein</topology>
    </subcellularLocation>
</comment>
<evidence type="ECO:0000256" key="6">
    <source>
        <dbReference type="SAM" id="MobiDB-lite"/>
    </source>
</evidence>
<feature type="transmembrane region" description="Helical" evidence="7">
    <location>
        <begin position="364"/>
        <end position="386"/>
    </location>
</feature>
<evidence type="ECO:0000256" key="5">
    <source>
        <dbReference type="RuleBase" id="RU000320"/>
    </source>
</evidence>
<evidence type="ECO:0000256" key="1">
    <source>
        <dbReference type="ARBA" id="ARBA00004127"/>
    </source>
</evidence>
<proteinExistence type="predicted"/>
<feature type="region of interest" description="Disordered" evidence="6">
    <location>
        <begin position="500"/>
        <end position="520"/>
    </location>
</feature>
<feature type="transmembrane region" description="Helical" evidence="7">
    <location>
        <begin position="456"/>
        <end position="475"/>
    </location>
</feature>
<dbReference type="PRINTS" id="PR01434">
    <property type="entry name" value="NADHDHGNASE5"/>
</dbReference>
<dbReference type="InterPro" id="IPR001750">
    <property type="entry name" value="ND/Mrp_TM"/>
</dbReference>
<dbReference type="PANTHER" id="PTHR42829">
    <property type="entry name" value="NADH-UBIQUINONE OXIDOREDUCTASE CHAIN 5"/>
    <property type="match status" value="1"/>
</dbReference>
<feature type="domain" description="NADH-Ubiquinone oxidoreductase (complex I) chain 5 N-terminal" evidence="9">
    <location>
        <begin position="71"/>
        <end position="107"/>
    </location>
</feature>
<keyword evidence="3 7" id="KW-1133">Transmembrane helix</keyword>
<keyword evidence="4 7" id="KW-0472">Membrane</keyword>
<evidence type="ECO:0000256" key="7">
    <source>
        <dbReference type="SAM" id="Phobius"/>
    </source>
</evidence>
<feature type="transmembrane region" description="Helical" evidence="7">
    <location>
        <begin position="422"/>
        <end position="444"/>
    </location>
</feature>
<sequence length="520" mass="53826">MSDWLVVGGVTLTPWIAGLFTLLLGWSGASGDRAARLAATVVGFGFAATVAVAIASVGAPHRSAQVVVGSTSVRLDAVALTLSVLVLGLSALIQVFAIRYLRGDRRQVWFIVAANLLTGFTVLLVCAGSVALFTVAWLGAGAALVALLATYRPLAQARDGIRRTGSRFMIADTAFLVSVTILLVTAKGDLPLDQLGEVAESLPLPLQLTCAALLVVSALARSSQIPFQDWLPFTLAAPTPVSALMHAGVVNAGAILLIRFAPAIAPHQAVMIGVFVAGAVTLVYASAVRLARPDVKGRLVFSTMAQMGFMIMACGLGVFAAALFHLVAHSLFKSTLFLGAGMGVRQHAVDRDLPTRGIRSPFTLAAAVTLSVLVPSAALAAAEWAFSPTVSTASTALLAFVSVTASVALGTALSTDFSLRTLLGGTASVVVLMFGYVALLQIFTAALEAETTINGAPAWLMALPAGGLIVVQLLSRNPHQLAHLRDHVYTRTVTAALPRRPALPRPPAVPHSSATTGVPS</sequence>
<dbReference type="EMBL" id="SOGJ01000028">
    <property type="protein sequence ID" value="TFC96094.1"/>
    <property type="molecule type" value="Genomic_DNA"/>
</dbReference>
<feature type="transmembrane region" description="Helical" evidence="7">
    <location>
        <begin position="77"/>
        <end position="101"/>
    </location>
</feature>
<feature type="transmembrane region" description="Helical" evidence="7">
    <location>
        <begin position="108"/>
        <end position="130"/>
    </location>
</feature>
<dbReference type="InterPro" id="IPR003945">
    <property type="entry name" value="NU5C-like"/>
</dbReference>
<feature type="transmembrane region" description="Helical" evidence="7">
    <location>
        <begin position="241"/>
        <end position="261"/>
    </location>
</feature>
<accession>A0ABY2IZK6</accession>
<comment type="caution">
    <text evidence="10">The sequence shown here is derived from an EMBL/GenBank/DDBJ whole genome shotgun (WGS) entry which is preliminary data.</text>
</comment>
<feature type="transmembrane region" description="Helical" evidence="7">
    <location>
        <begin position="166"/>
        <end position="184"/>
    </location>
</feature>
<dbReference type="PANTHER" id="PTHR42829:SF1">
    <property type="entry name" value="INORGANIC CARBON TRANSPORTER SUBUNIT DABB-RELATED"/>
    <property type="match status" value="1"/>
</dbReference>
<feature type="transmembrane region" description="Helical" evidence="7">
    <location>
        <begin position="6"/>
        <end position="25"/>
    </location>
</feature>
<keyword evidence="11" id="KW-1185">Reference proteome</keyword>
<evidence type="ECO:0000256" key="4">
    <source>
        <dbReference type="ARBA" id="ARBA00023136"/>
    </source>
</evidence>
<name>A0ABY2IZK6_9MICO</name>
<evidence type="ECO:0000256" key="2">
    <source>
        <dbReference type="ARBA" id="ARBA00022692"/>
    </source>
</evidence>
<evidence type="ECO:0000259" key="9">
    <source>
        <dbReference type="Pfam" id="PF00662"/>
    </source>
</evidence>
<feature type="transmembrane region" description="Helical" evidence="7">
    <location>
        <begin position="299"/>
        <end position="320"/>
    </location>
</feature>
<dbReference type="RefSeq" id="WP_134364294.1">
    <property type="nucleotide sequence ID" value="NZ_SOGJ01000028.1"/>
</dbReference>
<protein>
    <recommendedName>
        <fullName evidence="12">NADH:quinone oxidoreductase/Mrp antiporter membrane subunit domain-containing protein</fullName>
    </recommendedName>
</protein>
<evidence type="ECO:0000313" key="10">
    <source>
        <dbReference type="EMBL" id="TFC96094.1"/>
    </source>
</evidence>
<feature type="transmembrane region" description="Helical" evidence="7">
    <location>
        <begin position="136"/>
        <end position="154"/>
    </location>
</feature>
<organism evidence="10 11">
    <name type="scientific">Cryobacterium breve</name>
    <dbReference type="NCBI Taxonomy" id="1259258"/>
    <lineage>
        <taxon>Bacteria</taxon>
        <taxon>Bacillati</taxon>
        <taxon>Actinomycetota</taxon>
        <taxon>Actinomycetes</taxon>
        <taxon>Micrococcales</taxon>
        <taxon>Microbacteriaceae</taxon>
        <taxon>Cryobacterium</taxon>
    </lineage>
</organism>
<gene>
    <name evidence="10" type="ORF">E3O65_13695</name>
</gene>
<reference evidence="10 11" key="1">
    <citation type="submission" date="2019-03" db="EMBL/GenBank/DDBJ databases">
        <title>Genomics of glacier-inhabiting Cryobacterium strains.</title>
        <authorList>
            <person name="Liu Q."/>
            <person name="Xin Y.-H."/>
        </authorList>
    </citation>
    <scope>NUCLEOTIDE SEQUENCE [LARGE SCALE GENOMIC DNA]</scope>
    <source>
        <strain evidence="10 11">TMT4-23</strain>
    </source>
</reference>
<evidence type="ECO:0000256" key="3">
    <source>
        <dbReference type="ARBA" id="ARBA00022989"/>
    </source>
</evidence>
<feature type="transmembrane region" description="Helical" evidence="7">
    <location>
        <begin position="37"/>
        <end position="57"/>
    </location>
</feature>
<evidence type="ECO:0008006" key="12">
    <source>
        <dbReference type="Google" id="ProtNLM"/>
    </source>
</evidence>
<feature type="domain" description="NADH:quinone oxidoreductase/Mrp antiporter transmembrane" evidence="8">
    <location>
        <begin position="130"/>
        <end position="347"/>
    </location>
</feature>
<dbReference type="Pfam" id="PF00662">
    <property type="entry name" value="Proton_antipo_N"/>
    <property type="match status" value="1"/>
</dbReference>
<dbReference type="InterPro" id="IPR001516">
    <property type="entry name" value="Proton_antipo_N"/>
</dbReference>
<dbReference type="Pfam" id="PF00361">
    <property type="entry name" value="Proton_antipo_M"/>
    <property type="match status" value="1"/>
</dbReference>
<dbReference type="Proteomes" id="UP000298355">
    <property type="component" value="Unassembled WGS sequence"/>
</dbReference>
<feature type="transmembrane region" description="Helical" evidence="7">
    <location>
        <begin position="267"/>
        <end position="287"/>
    </location>
</feature>
<evidence type="ECO:0000313" key="11">
    <source>
        <dbReference type="Proteomes" id="UP000298355"/>
    </source>
</evidence>
<feature type="transmembrane region" description="Helical" evidence="7">
    <location>
        <begin position="392"/>
        <end position="410"/>
    </location>
</feature>
<evidence type="ECO:0000259" key="8">
    <source>
        <dbReference type="Pfam" id="PF00361"/>
    </source>
</evidence>